<proteinExistence type="predicted"/>
<reference evidence="3" key="1">
    <citation type="submission" date="2024-02" db="UniProtKB">
        <authorList>
            <consortium name="WormBaseParasite"/>
        </authorList>
    </citation>
    <scope>IDENTIFICATION</scope>
</reference>
<feature type="transmembrane region" description="Helical" evidence="1">
    <location>
        <begin position="18"/>
        <end position="42"/>
    </location>
</feature>
<keyword evidence="2" id="KW-1185">Reference proteome</keyword>
<dbReference type="WBParaSite" id="MBELARI_LOCUS21518">
    <property type="protein sequence ID" value="MBELARI_LOCUS21518"/>
    <property type="gene ID" value="MBELARI_LOCUS21518"/>
</dbReference>
<name>A0AAF3J7R3_9BILA</name>
<dbReference type="AlphaFoldDB" id="A0AAF3J7R3"/>
<dbReference type="Proteomes" id="UP000887575">
    <property type="component" value="Unassembled WGS sequence"/>
</dbReference>
<keyword evidence="1" id="KW-1133">Transmembrane helix</keyword>
<protein>
    <submittedName>
        <fullName evidence="3">Uncharacterized protein</fullName>
    </submittedName>
</protein>
<keyword evidence="1" id="KW-0472">Membrane</keyword>
<evidence type="ECO:0000313" key="2">
    <source>
        <dbReference type="Proteomes" id="UP000887575"/>
    </source>
</evidence>
<keyword evidence="1" id="KW-0812">Transmembrane</keyword>
<accession>A0AAF3J7R3</accession>
<evidence type="ECO:0000313" key="3">
    <source>
        <dbReference type="WBParaSite" id="MBELARI_LOCUS21518"/>
    </source>
</evidence>
<sequence length="226" mass="25450">MAREVITLGPPKPRMCNWLMVVLILTAVNSVCLLTIIVIVSLKPNISIPFYQAGELQKETVPKSELPKVYPEILLPKQKLPDQSIQASDLMNDPEIAKIGDDLAQKFEDTMAMLIKNRLQEYPIDKYYYGNDDEETFPSPGNTFNEDLRKALGTMKVNTRPKVEEVRQAVTGSSMVGQRIFELSTTTTTAPQICPEAQSKLCLNWREKQFCAIAVKFCESLCVCDK</sequence>
<organism evidence="2 3">
    <name type="scientific">Mesorhabditis belari</name>
    <dbReference type="NCBI Taxonomy" id="2138241"/>
    <lineage>
        <taxon>Eukaryota</taxon>
        <taxon>Metazoa</taxon>
        <taxon>Ecdysozoa</taxon>
        <taxon>Nematoda</taxon>
        <taxon>Chromadorea</taxon>
        <taxon>Rhabditida</taxon>
        <taxon>Rhabditina</taxon>
        <taxon>Rhabditomorpha</taxon>
        <taxon>Rhabditoidea</taxon>
        <taxon>Rhabditidae</taxon>
        <taxon>Mesorhabditinae</taxon>
        <taxon>Mesorhabditis</taxon>
    </lineage>
</organism>
<evidence type="ECO:0000256" key="1">
    <source>
        <dbReference type="SAM" id="Phobius"/>
    </source>
</evidence>